<dbReference type="EMBL" id="FWFR01000001">
    <property type="protein sequence ID" value="SLN31979.1"/>
    <property type="molecule type" value="Genomic_DNA"/>
</dbReference>
<evidence type="ECO:0000313" key="2">
    <source>
        <dbReference type="Proteomes" id="UP000193200"/>
    </source>
</evidence>
<dbReference type="Proteomes" id="UP000193200">
    <property type="component" value="Unassembled WGS sequence"/>
</dbReference>
<sequence>MHNPDSDDPSDLNALQALRAELRQAAMAVLELGLRRPALRSACREIAAGLADLDGDCVAPGIAAREASCRR</sequence>
<gene>
    <name evidence="1" type="ORF">OCH7691_01165</name>
</gene>
<dbReference type="RefSeq" id="WP_085882419.1">
    <property type="nucleotide sequence ID" value="NZ_FWFR01000001.1"/>
</dbReference>
<name>A0A1Y5S3P1_9PROT</name>
<dbReference type="AlphaFoldDB" id="A0A1Y5S3P1"/>
<keyword evidence="2" id="KW-1185">Reference proteome</keyword>
<protein>
    <submittedName>
        <fullName evidence="1">Uncharacterized protein</fullName>
    </submittedName>
</protein>
<dbReference type="InParanoid" id="A0A1Y5S3P1"/>
<accession>A0A1Y5S3P1</accession>
<organism evidence="1 2">
    <name type="scientific">Oceanibacterium hippocampi</name>
    <dbReference type="NCBI Taxonomy" id="745714"/>
    <lineage>
        <taxon>Bacteria</taxon>
        <taxon>Pseudomonadati</taxon>
        <taxon>Pseudomonadota</taxon>
        <taxon>Alphaproteobacteria</taxon>
        <taxon>Sneathiellales</taxon>
        <taxon>Sneathiellaceae</taxon>
        <taxon>Oceanibacterium</taxon>
    </lineage>
</organism>
<evidence type="ECO:0000313" key="1">
    <source>
        <dbReference type="EMBL" id="SLN31979.1"/>
    </source>
</evidence>
<proteinExistence type="predicted"/>
<reference evidence="1 2" key="1">
    <citation type="submission" date="2017-03" db="EMBL/GenBank/DDBJ databases">
        <authorList>
            <person name="Afonso C.L."/>
            <person name="Miller P.J."/>
            <person name="Scott M.A."/>
            <person name="Spackman E."/>
            <person name="Goraichik I."/>
            <person name="Dimitrov K.M."/>
            <person name="Suarez D.L."/>
            <person name="Swayne D.E."/>
        </authorList>
    </citation>
    <scope>NUCLEOTIDE SEQUENCE [LARGE SCALE GENOMIC DNA]</scope>
    <source>
        <strain evidence="1 2">CECT 7691</strain>
    </source>
</reference>